<evidence type="ECO:0000256" key="21">
    <source>
        <dbReference type="ARBA" id="ARBA00023170"/>
    </source>
</evidence>
<keyword evidence="11" id="KW-0808">Transferase</keyword>
<evidence type="ECO:0000256" key="5">
    <source>
        <dbReference type="ARBA" id="ARBA00022475"/>
    </source>
</evidence>
<keyword evidence="8" id="KW-0716">Sensory transduction</keyword>
<dbReference type="InterPro" id="IPR000014">
    <property type="entry name" value="PAS"/>
</dbReference>
<dbReference type="GO" id="GO:0004673">
    <property type="term" value="F:protein histidine kinase activity"/>
    <property type="evidence" value="ECO:0007669"/>
    <property type="project" value="UniProtKB-EC"/>
</dbReference>
<keyword evidence="6" id="KW-0600">Photoreceptor protein</keyword>
<dbReference type="GO" id="GO:0009881">
    <property type="term" value="F:photoreceptor activity"/>
    <property type="evidence" value="ECO:0007669"/>
    <property type="project" value="UniProtKB-KW"/>
</dbReference>
<dbReference type="GO" id="GO:0005524">
    <property type="term" value="F:ATP binding"/>
    <property type="evidence" value="ECO:0007669"/>
    <property type="project" value="UniProtKB-KW"/>
</dbReference>
<evidence type="ECO:0000256" key="20">
    <source>
        <dbReference type="ARBA" id="ARBA00023136"/>
    </source>
</evidence>
<dbReference type="GO" id="GO:0007165">
    <property type="term" value="P:signal transduction"/>
    <property type="evidence" value="ECO:0007669"/>
    <property type="project" value="InterPro"/>
</dbReference>
<dbReference type="SMART" id="SM00086">
    <property type="entry name" value="PAC"/>
    <property type="match status" value="1"/>
</dbReference>
<evidence type="ECO:0000256" key="7">
    <source>
        <dbReference type="ARBA" id="ARBA00022553"/>
    </source>
</evidence>
<dbReference type="InterPro" id="IPR035965">
    <property type="entry name" value="PAS-like_dom_sf"/>
</dbReference>
<gene>
    <name evidence="24" type="ORF">GR328_14240</name>
</gene>
<dbReference type="PANTHER" id="PTHR41523:SF8">
    <property type="entry name" value="ETHYLENE RESPONSE SENSOR PROTEIN"/>
    <property type="match status" value="1"/>
</dbReference>
<dbReference type="SUPFAM" id="SSF158472">
    <property type="entry name" value="HAMP domain-like"/>
    <property type="match status" value="1"/>
</dbReference>
<dbReference type="SUPFAM" id="SSF55785">
    <property type="entry name" value="PYP-like sensor domain (PAS domain)"/>
    <property type="match status" value="1"/>
</dbReference>
<dbReference type="Gene3D" id="6.10.340.10">
    <property type="match status" value="1"/>
</dbReference>
<dbReference type="RefSeq" id="WP_160885185.1">
    <property type="nucleotide sequence ID" value="NZ_WURB01000009.1"/>
</dbReference>
<evidence type="ECO:0000256" key="11">
    <source>
        <dbReference type="ARBA" id="ARBA00022679"/>
    </source>
</evidence>
<keyword evidence="18" id="KW-0157">Chromophore</keyword>
<keyword evidence="5" id="KW-1003">Cell membrane</keyword>
<dbReference type="Gene3D" id="3.30.565.10">
    <property type="entry name" value="Histidine kinase-like ATPase, C-terminal domain"/>
    <property type="match status" value="1"/>
</dbReference>
<evidence type="ECO:0000256" key="8">
    <source>
        <dbReference type="ARBA" id="ARBA00022606"/>
    </source>
</evidence>
<dbReference type="CDD" id="cd00130">
    <property type="entry name" value="PAS"/>
    <property type="match status" value="1"/>
</dbReference>
<evidence type="ECO:0000256" key="19">
    <source>
        <dbReference type="ARBA" id="ARBA00023026"/>
    </source>
</evidence>
<dbReference type="InterPro" id="IPR001610">
    <property type="entry name" value="PAC"/>
</dbReference>
<evidence type="ECO:0000256" key="12">
    <source>
        <dbReference type="ARBA" id="ARBA00022692"/>
    </source>
</evidence>
<evidence type="ECO:0000256" key="10">
    <source>
        <dbReference type="ARBA" id="ARBA00022643"/>
    </source>
</evidence>
<keyword evidence="21" id="KW-0675">Receptor</keyword>
<dbReference type="InterPro" id="IPR011102">
    <property type="entry name" value="Sig_transdc_His_kinase_HWE"/>
</dbReference>
<dbReference type="InterPro" id="IPR000700">
    <property type="entry name" value="PAS-assoc_C"/>
</dbReference>
<comment type="subcellular location">
    <subcellularLocation>
        <location evidence="2">Cell membrane</location>
        <topology evidence="2">Multi-pass membrane protein</topology>
    </subcellularLocation>
</comment>
<dbReference type="InterPro" id="IPR036890">
    <property type="entry name" value="HATPase_C_sf"/>
</dbReference>
<keyword evidence="12" id="KW-0812">Transmembrane</keyword>
<evidence type="ECO:0000256" key="2">
    <source>
        <dbReference type="ARBA" id="ARBA00004651"/>
    </source>
</evidence>
<comment type="catalytic activity">
    <reaction evidence="1">
        <text>ATP + protein L-histidine = ADP + protein N-phospho-L-histidine.</text>
        <dbReference type="EC" id="2.7.13.3"/>
    </reaction>
</comment>
<evidence type="ECO:0000259" key="23">
    <source>
        <dbReference type="PROSITE" id="PS50885"/>
    </source>
</evidence>
<dbReference type="OrthoDB" id="341208at2"/>
<evidence type="ECO:0000256" key="14">
    <source>
        <dbReference type="ARBA" id="ARBA00022741"/>
    </source>
</evidence>
<evidence type="ECO:0000256" key="9">
    <source>
        <dbReference type="ARBA" id="ARBA00022630"/>
    </source>
</evidence>
<protein>
    <recommendedName>
        <fullName evidence="4">Blue-light-activated histidine kinase</fullName>
        <ecNumber evidence="3">2.7.13.3</ecNumber>
    </recommendedName>
</protein>
<evidence type="ECO:0000256" key="16">
    <source>
        <dbReference type="ARBA" id="ARBA00022840"/>
    </source>
</evidence>
<feature type="domain" description="HAMP" evidence="23">
    <location>
        <begin position="304"/>
        <end position="357"/>
    </location>
</feature>
<dbReference type="Proteomes" id="UP000436483">
    <property type="component" value="Unassembled WGS sequence"/>
</dbReference>
<dbReference type="SMART" id="SM00911">
    <property type="entry name" value="HWE_HK"/>
    <property type="match status" value="1"/>
</dbReference>
<dbReference type="GO" id="GO:0005886">
    <property type="term" value="C:plasma membrane"/>
    <property type="evidence" value="ECO:0007669"/>
    <property type="project" value="UniProtKB-SubCell"/>
</dbReference>
<evidence type="ECO:0000256" key="6">
    <source>
        <dbReference type="ARBA" id="ARBA00022543"/>
    </source>
</evidence>
<keyword evidence="16" id="KW-0067">ATP-binding</keyword>
<evidence type="ECO:0000259" key="22">
    <source>
        <dbReference type="PROSITE" id="PS50113"/>
    </source>
</evidence>
<keyword evidence="9" id="KW-0285">Flavoprotein</keyword>
<sequence length="681" mass="75915">MTLTRRLLLLALISVLPAIVIWAFTEVSLRRAREAEVNELVIRQAQLAASEIDHIFDGIHSLLLAMDETPSIRRFDMPACNAYLRSVHQKVPHVVAFVVLDLQGAVRCNDRGFINTDLRFRDRPYFQDSISRKAFSIGTYTAEFTEAGLGAHSIIPLSLPIWGYDGEIIGVIAAAMDLTWLDRELKERVIAEGGSLTVADRNGIIISREPFPEKFIGTKIPDAFADLLSARSPGSFTADSQDGTHRIFGYIPANASPVENIYVSAGLSTTVAFATINEAARRGFMLIAAALVLALSLSWLASRAFITKPFEIMTNAVRDWRRGDYQARIDLPKNSGEFGILARAFNDLMDDVAERQEALKASEERARLALEAGHMGTWWYDHRKQTGGWSSQAALLMGYPASHTVASIDEWKSLLHPDDAPEAIAKIREAFLGDGAYEDEYRVRRPDGRVRWISSKGQVSYDAQRRPVFFVGIFQDVTERKQADEQQRFFLDELNHRVKNTLATVQSIAAQTLRSSKNSAQFKEAFEGRLLALSMTHNLLTLTSWRDADLHDIAEQELAPYKREADERVVIQGPNVNLPPRHAINLGLVLHELVTNAAKYGALSVPTGRLDLSWAIVRAENQPEHLRIRWLETGGPPVEPPKRQGFGSRLIRRSIEGELDGALGIQFDGPGVSYDMSIPLP</sequence>
<evidence type="ECO:0000256" key="13">
    <source>
        <dbReference type="ARBA" id="ARBA00022737"/>
    </source>
</evidence>
<accession>A0A7X3MSU4</accession>
<dbReference type="EMBL" id="WURB01000009">
    <property type="protein sequence ID" value="MXQ12597.1"/>
    <property type="molecule type" value="Genomic_DNA"/>
</dbReference>
<dbReference type="Gene3D" id="3.30.450.20">
    <property type="entry name" value="PAS domain"/>
    <property type="match status" value="3"/>
</dbReference>
<dbReference type="SMART" id="SM00304">
    <property type="entry name" value="HAMP"/>
    <property type="match status" value="1"/>
</dbReference>
<keyword evidence="17" id="KW-1133">Transmembrane helix</keyword>
<dbReference type="InterPro" id="IPR013655">
    <property type="entry name" value="PAS_fold_3"/>
</dbReference>
<keyword evidence="14" id="KW-0547">Nucleotide-binding</keyword>
<dbReference type="InterPro" id="IPR033479">
    <property type="entry name" value="dCache_1"/>
</dbReference>
<keyword evidence="13" id="KW-0677">Repeat</keyword>
<keyword evidence="15" id="KW-0418">Kinase</keyword>
<dbReference type="CDD" id="cd06225">
    <property type="entry name" value="HAMP"/>
    <property type="match status" value="1"/>
</dbReference>
<dbReference type="EC" id="2.7.13.3" evidence="3"/>
<dbReference type="PROSITE" id="PS50113">
    <property type="entry name" value="PAC"/>
    <property type="match status" value="1"/>
</dbReference>
<evidence type="ECO:0000256" key="3">
    <source>
        <dbReference type="ARBA" id="ARBA00012438"/>
    </source>
</evidence>
<reference evidence="24 25" key="2">
    <citation type="submission" date="2020-01" db="EMBL/GenBank/DDBJ databases">
        <title>Microvirga sp. nov., an arsenate reduction bacterium isolated from Tibet hotspring sediments.</title>
        <authorList>
            <person name="Xian W.-D."/>
            <person name="Li W.-J."/>
        </authorList>
    </citation>
    <scope>NUCLEOTIDE SEQUENCE [LARGE SCALE GENOMIC DNA]</scope>
    <source>
        <strain evidence="24 25">KCTC 23863</strain>
    </source>
</reference>
<keyword evidence="20" id="KW-0472">Membrane</keyword>
<proteinExistence type="predicted"/>
<reference evidence="24 25" key="1">
    <citation type="submission" date="2019-12" db="EMBL/GenBank/DDBJ databases">
        <authorList>
            <person name="Yuan C.-G."/>
        </authorList>
    </citation>
    <scope>NUCLEOTIDE SEQUENCE [LARGE SCALE GENOMIC DNA]</scope>
    <source>
        <strain evidence="24 25">KCTC 23863</strain>
    </source>
</reference>
<evidence type="ECO:0000256" key="1">
    <source>
        <dbReference type="ARBA" id="ARBA00000085"/>
    </source>
</evidence>
<dbReference type="CDD" id="cd12915">
    <property type="entry name" value="PDC2_DGC_like"/>
    <property type="match status" value="1"/>
</dbReference>
<organism evidence="24 25">
    <name type="scientific">Microvirga makkahensis</name>
    <dbReference type="NCBI Taxonomy" id="1128670"/>
    <lineage>
        <taxon>Bacteria</taxon>
        <taxon>Pseudomonadati</taxon>
        <taxon>Pseudomonadota</taxon>
        <taxon>Alphaproteobacteria</taxon>
        <taxon>Hyphomicrobiales</taxon>
        <taxon>Methylobacteriaceae</taxon>
        <taxon>Microvirga</taxon>
    </lineage>
</organism>
<evidence type="ECO:0000313" key="24">
    <source>
        <dbReference type="EMBL" id="MXQ12597.1"/>
    </source>
</evidence>
<evidence type="ECO:0000256" key="15">
    <source>
        <dbReference type="ARBA" id="ARBA00022777"/>
    </source>
</evidence>
<feature type="domain" description="PAC" evidence="22">
    <location>
        <begin position="437"/>
        <end position="489"/>
    </location>
</feature>
<evidence type="ECO:0000313" key="25">
    <source>
        <dbReference type="Proteomes" id="UP000436483"/>
    </source>
</evidence>
<evidence type="ECO:0000256" key="18">
    <source>
        <dbReference type="ARBA" id="ARBA00022991"/>
    </source>
</evidence>
<comment type="caution">
    <text evidence="24">The sequence shown here is derived from an EMBL/GenBank/DDBJ whole genome shotgun (WGS) entry which is preliminary data.</text>
</comment>
<evidence type="ECO:0000256" key="17">
    <source>
        <dbReference type="ARBA" id="ARBA00022989"/>
    </source>
</evidence>
<dbReference type="AlphaFoldDB" id="A0A7X3MSU4"/>
<dbReference type="Pfam" id="PF00672">
    <property type="entry name" value="HAMP"/>
    <property type="match status" value="1"/>
</dbReference>
<dbReference type="CDD" id="cd12914">
    <property type="entry name" value="PDC1_DGC_like"/>
    <property type="match status" value="1"/>
</dbReference>
<keyword evidence="19" id="KW-0843">Virulence</keyword>
<dbReference type="InterPro" id="IPR003660">
    <property type="entry name" value="HAMP_dom"/>
</dbReference>
<dbReference type="PANTHER" id="PTHR41523">
    <property type="entry name" value="TWO-COMPONENT SYSTEM SENSOR PROTEIN"/>
    <property type="match status" value="1"/>
</dbReference>
<dbReference type="Gene3D" id="2.10.70.100">
    <property type="match status" value="1"/>
</dbReference>
<evidence type="ECO:0000256" key="4">
    <source>
        <dbReference type="ARBA" id="ARBA00021740"/>
    </source>
</evidence>
<dbReference type="PROSITE" id="PS50885">
    <property type="entry name" value="HAMP"/>
    <property type="match status" value="1"/>
</dbReference>
<keyword evidence="25" id="KW-1185">Reference proteome</keyword>
<dbReference type="Pfam" id="PF08447">
    <property type="entry name" value="PAS_3"/>
    <property type="match status" value="1"/>
</dbReference>
<keyword evidence="10" id="KW-0288">FMN</keyword>
<dbReference type="Pfam" id="PF07536">
    <property type="entry name" value="HWE_HK"/>
    <property type="match status" value="1"/>
</dbReference>
<dbReference type="Pfam" id="PF02743">
    <property type="entry name" value="dCache_1"/>
    <property type="match status" value="1"/>
</dbReference>
<name>A0A7X3MSU4_9HYPH</name>
<keyword evidence="7" id="KW-0597">Phosphoprotein</keyword>
<dbReference type="NCBIfam" id="TIGR00229">
    <property type="entry name" value="sensory_box"/>
    <property type="match status" value="1"/>
</dbReference>